<evidence type="ECO:0008006" key="2">
    <source>
        <dbReference type="Google" id="ProtNLM"/>
    </source>
</evidence>
<evidence type="ECO:0000313" key="1">
    <source>
        <dbReference type="EMBL" id="GAI90153.1"/>
    </source>
</evidence>
<dbReference type="AlphaFoldDB" id="X1SB04"/>
<dbReference type="EMBL" id="BARW01024282">
    <property type="protein sequence ID" value="GAI90153.1"/>
    <property type="molecule type" value="Genomic_DNA"/>
</dbReference>
<protein>
    <recommendedName>
        <fullName evidence="2">Next to BRCA1 central domain-containing protein</fullName>
    </recommendedName>
</protein>
<organism evidence="1">
    <name type="scientific">marine sediment metagenome</name>
    <dbReference type="NCBI Taxonomy" id="412755"/>
    <lineage>
        <taxon>unclassified sequences</taxon>
        <taxon>metagenomes</taxon>
        <taxon>ecological metagenomes</taxon>
    </lineage>
</organism>
<sequence length="133" mass="14387">MFEAYVAGRAPVIGALGQAIVYPGETIAADVVWRNVGGAWFAPNFRLDIRESGPFVGWQEGPWVTSPGANPGDTATVTPYRQVPSDWAPNTTIDVKLMVEGIAGEVWIEHDIFITGELAGEVEIVSVTPYVER</sequence>
<name>X1SB04_9ZZZZ</name>
<proteinExistence type="predicted"/>
<comment type="caution">
    <text evidence="1">The sequence shown here is derived from an EMBL/GenBank/DDBJ whole genome shotgun (WGS) entry which is preliminary data.</text>
</comment>
<gene>
    <name evidence="1" type="ORF">S12H4_40067</name>
</gene>
<accession>X1SB04</accession>
<reference evidence="1" key="1">
    <citation type="journal article" date="2014" name="Front. Microbiol.">
        <title>High frequency of phylogenetically diverse reductive dehalogenase-homologous genes in deep subseafloor sedimentary metagenomes.</title>
        <authorList>
            <person name="Kawai M."/>
            <person name="Futagami T."/>
            <person name="Toyoda A."/>
            <person name="Takaki Y."/>
            <person name="Nishi S."/>
            <person name="Hori S."/>
            <person name="Arai W."/>
            <person name="Tsubouchi T."/>
            <person name="Morono Y."/>
            <person name="Uchiyama I."/>
            <person name="Ito T."/>
            <person name="Fujiyama A."/>
            <person name="Inagaki F."/>
            <person name="Takami H."/>
        </authorList>
    </citation>
    <scope>NUCLEOTIDE SEQUENCE</scope>
    <source>
        <strain evidence="1">Expedition CK06-06</strain>
    </source>
</reference>